<dbReference type="SMART" id="SM00184">
    <property type="entry name" value="RING"/>
    <property type="match status" value="1"/>
</dbReference>
<evidence type="ECO:0000256" key="5">
    <source>
        <dbReference type="ARBA" id="ARBA00022771"/>
    </source>
</evidence>
<accession>A0AAX6FTV9</accession>
<dbReference type="Gene3D" id="3.30.40.10">
    <property type="entry name" value="Zinc/RING finger domain, C3HC4 (zinc finger)"/>
    <property type="match status" value="1"/>
</dbReference>
<gene>
    <name evidence="10" type="ORF">M6B38_402355</name>
</gene>
<evidence type="ECO:0000256" key="8">
    <source>
        <dbReference type="PROSITE-ProRule" id="PRU00175"/>
    </source>
</evidence>
<proteinExistence type="predicted"/>
<dbReference type="PANTHER" id="PTHR46463">
    <property type="entry name" value="ZINC FINGER, RING/FYVE/PHD-TYPE"/>
    <property type="match status" value="1"/>
</dbReference>
<keyword evidence="6" id="KW-0833">Ubl conjugation pathway</keyword>
<dbReference type="GO" id="GO:0008270">
    <property type="term" value="F:zinc ion binding"/>
    <property type="evidence" value="ECO:0007669"/>
    <property type="project" value="UniProtKB-KW"/>
</dbReference>
<dbReference type="GO" id="GO:0061630">
    <property type="term" value="F:ubiquitin protein ligase activity"/>
    <property type="evidence" value="ECO:0007669"/>
    <property type="project" value="UniProtKB-EC"/>
</dbReference>
<dbReference type="SUPFAM" id="SSF57850">
    <property type="entry name" value="RING/U-box"/>
    <property type="match status" value="1"/>
</dbReference>
<evidence type="ECO:0000313" key="11">
    <source>
        <dbReference type="Proteomes" id="UP001140949"/>
    </source>
</evidence>
<keyword evidence="3" id="KW-0808">Transferase</keyword>
<reference evidence="10" key="2">
    <citation type="submission" date="2023-04" db="EMBL/GenBank/DDBJ databases">
        <authorList>
            <person name="Bruccoleri R.E."/>
            <person name="Oakeley E.J."/>
            <person name="Faust A.-M."/>
            <person name="Dessus-Babus S."/>
            <person name="Altorfer M."/>
            <person name="Burckhardt D."/>
            <person name="Oertli M."/>
            <person name="Naumann U."/>
            <person name="Petersen F."/>
            <person name="Wong J."/>
        </authorList>
    </citation>
    <scope>NUCLEOTIDE SEQUENCE</scope>
    <source>
        <strain evidence="10">GSM-AAB239-AS_SAM_17_03QT</strain>
        <tissue evidence="10">Leaf</tissue>
    </source>
</reference>
<feature type="domain" description="RING-type" evidence="9">
    <location>
        <begin position="156"/>
        <end position="197"/>
    </location>
</feature>
<dbReference type="InterPro" id="IPR001841">
    <property type="entry name" value="Znf_RING"/>
</dbReference>
<evidence type="ECO:0000256" key="2">
    <source>
        <dbReference type="ARBA" id="ARBA00012483"/>
    </source>
</evidence>
<evidence type="ECO:0000313" key="10">
    <source>
        <dbReference type="EMBL" id="KAJ6819478.1"/>
    </source>
</evidence>
<dbReference type="InterPro" id="IPR013083">
    <property type="entry name" value="Znf_RING/FYVE/PHD"/>
</dbReference>
<dbReference type="EC" id="2.3.2.27" evidence="2"/>
<sequence>MGGCCCCASRRADPDRTPIYIYCPQELEDNEPLSTSHVTPTVVPVGLLVDMNLATSIPDTYRAPPVPLPYDVGLGHPETFSRNIESCRNKTDNVQPTNPLAVGETVSAAGFEKSDTCEGLKGTECKGKSDSPKVKEYEISKSNEPFSSAKYEEDVCPTCLEEYDKENPRIVTKCEHHYHLSCILEWMERSNTCPICDQIMVIDHTSEE</sequence>
<evidence type="ECO:0000256" key="3">
    <source>
        <dbReference type="ARBA" id="ARBA00022679"/>
    </source>
</evidence>
<evidence type="ECO:0000256" key="4">
    <source>
        <dbReference type="ARBA" id="ARBA00022723"/>
    </source>
</evidence>
<keyword evidence="5 8" id="KW-0863">Zinc-finger</keyword>
<name>A0AAX6FTV9_IRIPA</name>
<evidence type="ECO:0000256" key="1">
    <source>
        <dbReference type="ARBA" id="ARBA00000900"/>
    </source>
</evidence>
<dbReference type="PANTHER" id="PTHR46463:SF89">
    <property type="entry name" value="E3 UBIQUITIN-PROTEIN LIGASE RHB1A-RELATED"/>
    <property type="match status" value="1"/>
</dbReference>
<evidence type="ECO:0000259" key="9">
    <source>
        <dbReference type="PROSITE" id="PS50089"/>
    </source>
</evidence>
<keyword evidence="11" id="KW-1185">Reference proteome</keyword>
<evidence type="ECO:0000256" key="6">
    <source>
        <dbReference type="ARBA" id="ARBA00022786"/>
    </source>
</evidence>
<comment type="caution">
    <text evidence="10">The sequence shown here is derived from an EMBL/GenBank/DDBJ whole genome shotgun (WGS) entry which is preliminary data.</text>
</comment>
<dbReference type="EMBL" id="JANAVB010026196">
    <property type="protein sequence ID" value="KAJ6819478.1"/>
    <property type="molecule type" value="Genomic_DNA"/>
</dbReference>
<organism evidence="10 11">
    <name type="scientific">Iris pallida</name>
    <name type="common">Sweet iris</name>
    <dbReference type="NCBI Taxonomy" id="29817"/>
    <lineage>
        <taxon>Eukaryota</taxon>
        <taxon>Viridiplantae</taxon>
        <taxon>Streptophyta</taxon>
        <taxon>Embryophyta</taxon>
        <taxon>Tracheophyta</taxon>
        <taxon>Spermatophyta</taxon>
        <taxon>Magnoliopsida</taxon>
        <taxon>Liliopsida</taxon>
        <taxon>Asparagales</taxon>
        <taxon>Iridaceae</taxon>
        <taxon>Iridoideae</taxon>
        <taxon>Irideae</taxon>
        <taxon>Iris</taxon>
    </lineage>
</organism>
<dbReference type="FunFam" id="3.30.40.10:FF:000376">
    <property type="entry name" value="Putative E3 ubiquitin-protein ligase RHB1A"/>
    <property type="match status" value="1"/>
</dbReference>
<comment type="catalytic activity">
    <reaction evidence="1">
        <text>S-ubiquitinyl-[E2 ubiquitin-conjugating enzyme]-L-cysteine + [acceptor protein]-L-lysine = [E2 ubiquitin-conjugating enzyme]-L-cysteine + N(6)-ubiquitinyl-[acceptor protein]-L-lysine.</text>
        <dbReference type="EC" id="2.3.2.27"/>
    </reaction>
</comment>
<protein>
    <recommendedName>
        <fullName evidence="2">RING-type E3 ubiquitin transferase</fullName>
        <ecNumber evidence="2">2.3.2.27</ecNumber>
    </recommendedName>
</protein>
<keyword evidence="7" id="KW-0862">Zinc</keyword>
<dbReference type="Pfam" id="PF13639">
    <property type="entry name" value="zf-RING_2"/>
    <property type="match status" value="1"/>
</dbReference>
<dbReference type="PROSITE" id="PS50089">
    <property type="entry name" value="ZF_RING_2"/>
    <property type="match status" value="1"/>
</dbReference>
<evidence type="ECO:0000256" key="7">
    <source>
        <dbReference type="ARBA" id="ARBA00022833"/>
    </source>
</evidence>
<keyword evidence="4" id="KW-0479">Metal-binding</keyword>
<reference evidence="10" key="1">
    <citation type="journal article" date="2023" name="GigaByte">
        <title>Genome assembly of the bearded iris, Iris pallida Lam.</title>
        <authorList>
            <person name="Bruccoleri R.E."/>
            <person name="Oakeley E.J."/>
            <person name="Faust A.M.E."/>
            <person name="Altorfer M."/>
            <person name="Dessus-Babus S."/>
            <person name="Burckhardt D."/>
            <person name="Oertli M."/>
            <person name="Naumann U."/>
            <person name="Petersen F."/>
            <person name="Wong J."/>
        </authorList>
    </citation>
    <scope>NUCLEOTIDE SEQUENCE</scope>
    <source>
        <strain evidence="10">GSM-AAB239-AS_SAM_17_03QT</strain>
    </source>
</reference>
<dbReference type="AlphaFoldDB" id="A0AAX6FTV9"/>
<dbReference type="Proteomes" id="UP001140949">
    <property type="component" value="Unassembled WGS sequence"/>
</dbReference>